<dbReference type="Proteomes" id="UP000183947">
    <property type="component" value="Unassembled WGS sequence"/>
</dbReference>
<accession>A0A1M6RY16</accession>
<evidence type="ECO:0000313" key="2">
    <source>
        <dbReference type="Proteomes" id="UP000183947"/>
    </source>
</evidence>
<organism evidence="1 2">
    <name type="scientific">Hymenobacter psychrotolerans DSM 18569</name>
    <dbReference type="NCBI Taxonomy" id="1121959"/>
    <lineage>
        <taxon>Bacteria</taxon>
        <taxon>Pseudomonadati</taxon>
        <taxon>Bacteroidota</taxon>
        <taxon>Cytophagia</taxon>
        <taxon>Cytophagales</taxon>
        <taxon>Hymenobacteraceae</taxon>
        <taxon>Hymenobacter</taxon>
    </lineage>
</organism>
<proteinExistence type="predicted"/>
<keyword evidence="2" id="KW-1185">Reference proteome</keyword>
<sequence>MKYNEFADSLTHHAASDALSPLLRALWHAGRDEWRTAHDIAQAHEGTPHFDWLHALLHRQKGDASNAAYWYRRAGRPAFSGSIRAEWEALARTQWPGQA</sequence>
<dbReference type="STRING" id="1121959.SAMN02746009_00827"/>
<evidence type="ECO:0000313" key="1">
    <source>
        <dbReference type="EMBL" id="SHK37415.1"/>
    </source>
</evidence>
<gene>
    <name evidence="1" type="ORF">SAMN02746009_00827</name>
</gene>
<dbReference type="EMBL" id="FRAS01000002">
    <property type="protein sequence ID" value="SHK37415.1"/>
    <property type="molecule type" value="Genomic_DNA"/>
</dbReference>
<protein>
    <submittedName>
        <fullName evidence="1">Uncharacterized protein</fullName>
    </submittedName>
</protein>
<name>A0A1M6RY16_9BACT</name>
<dbReference type="RefSeq" id="WP_073281421.1">
    <property type="nucleotide sequence ID" value="NZ_FRAS01000002.1"/>
</dbReference>
<dbReference type="OrthoDB" id="370799at2"/>
<reference evidence="2" key="1">
    <citation type="submission" date="2016-11" db="EMBL/GenBank/DDBJ databases">
        <authorList>
            <person name="Varghese N."/>
            <person name="Submissions S."/>
        </authorList>
    </citation>
    <scope>NUCLEOTIDE SEQUENCE [LARGE SCALE GENOMIC DNA]</scope>
    <source>
        <strain evidence="2">DSM 18569</strain>
    </source>
</reference>
<dbReference type="AlphaFoldDB" id="A0A1M6RY16"/>